<dbReference type="SUPFAM" id="SSF54001">
    <property type="entry name" value="Cysteine proteinases"/>
    <property type="match status" value="1"/>
</dbReference>
<feature type="transmembrane region" description="Helical" evidence="1">
    <location>
        <begin position="12"/>
        <end position="33"/>
    </location>
</feature>
<accession>A0ABR5P9F3</accession>
<keyword evidence="1" id="KW-0472">Membrane</keyword>
<reference evidence="4 5" key="1">
    <citation type="journal article" date="2015" name="Genome Announc.">
        <title>Expanding the biotechnology potential of lactobacilli through comparative genomics of 213 strains and associated genera.</title>
        <authorList>
            <person name="Sun Z."/>
            <person name="Harris H.M."/>
            <person name="McCann A."/>
            <person name="Guo C."/>
            <person name="Argimon S."/>
            <person name="Zhang W."/>
            <person name="Yang X."/>
            <person name="Jeffery I.B."/>
            <person name="Cooney J.C."/>
            <person name="Kagawa T.F."/>
            <person name="Liu W."/>
            <person name="Song Y."/>
            <person name="Salvetti E."/>
            <person name="Wrobel A."/>
            <person name="Rasinkangas P."/>
            <person name="Parkhill J."/>
            <person name="Rea M.C."/>
            <person name="O'Sullivan O."/>
            <person name="Ritari J."/>
            <person name="Douillard F.P."/>
            <person name="Paul Ross R."/>
            <person name="Yang R."/>
            <person name="Briner A.E."/>
            <person name="Felis G.E."/>
            <person name="de Vos W.M."/>
            <person name="Barrangou R."/>
            <person name="Klaenhammer T.R."/>
            <person name="Caufield P.W."/>
            <person name="Cui Y."/>
            <person name="Zhang H."/>
            <person name="O'Toole P.W."/>
        </authorList>
    </citation>
    <scope>NUCLEOTIDE SEQUENCE [LARGE SCALE GENOMIC DNA]</scope>
    <source>
        <strain evidence="4 5">JCM 17355</strain>
    </source>
</reference>
<dbReference type="Gene3D" id="3.90.1720.10">
    <property type="entry name" value="endopeptidase domain like (from Nostoc punctiforme)"/>
    <property type="match status" value="1"/>
</dbReference>
<dbReference type="Pfam" id="PF05382">
    <property type="entry name" value="Amidase_5"/>
    <property type="match status" value="1"/>
</dbReference>
<feature type="domain" description="Phage tail lysozyme" evidence="3">
    <location>
        <begin position="60"/>
        <end position="196"/>
    </location>
</feature>
<dbReference type="Proteomes" id="UP000051379">
    <property type="component" value="Unassembled WGS sequence"/>
</dbReference>
<dbReference type="Pfam" id="PF18013">
    <property type="entry name" value="Phage_lysozyme2"/>
    <property type="match status" value="1"/>
</dbReference>
<feature type="domain" description="Bacteriophage lysin" evidence="2">
    <location>
        <begin position="270"/>
        <end position="342"/>
    </location>
</feature>
<keyword evidence="1" id="KW-1133">Transmembrane helix</keyword>
<sequence length="389" mass="42232">MGLAYEFQKKKIKFILYGIVGFFIAIILIIAGLTGDLEENCGDDTTSSQVTNLDDKGMEENAKNIAKHWKQKYGATPQAAAGILGVLQLESRLDPKSVNSSSGATGLAQWLGGRKDKLDDLAHKESKPATNLGVQLDYLDQELNSSYYASNKQIFKYTDVHKATKAWLMDYEGMSKNPEQWFLSKRYAFADHWYSVIGTKDPVAGDSLKNASQDEEANANLDCASDTDTGKADGNIIKTAKSMKGYFKYGQSHPSADLGTNLKNPNKSGTTDCSGFIWLTLNKAGYKVPANMGWFTGTMASDAKGSHQYLKQISENDAKAGDIVIVNQGAGAGNNGHTAFITENWHGKNTKIIEEGGDTTGHVNESTFGTAFYSLLSGSDVTLARPIKK</sequence>
<keyword evidence="5" id="KW-1185">Reference proteome</keyword>
<keyword evidence="1" id="KW-0812">Transmembrane</keyword>
<evidence type="ECO:0000313" key="5">
    <source>
        <dbReference type="Proteomes" id="UP000051379"/>
    </source>
</evidence>
<dbReference type="InterPro" id="IPR038765">
    <property type="entry name" value="Papain-like_cys_pep_sf"/>
</dbReference>
<evidence type="ECO:0000259" key="3">
    <source>
        <dbReference type="Pfam" id="PF18013"/>
    </source>
</evidence>
<dbReference type="InterPro" id="IPR008044">
    <property type="entry name" value="Phage_lysin"/>
</dbReference>
<protein>
    <recommendedName>
        <fullName evidence="6">Peptidoglycan hydrolase</fullName>
    </recommendedName>
</protein>
<organism evidence="4 5">
    <name type="scientific">Companilactobacillus futsaii JCM 17355</name>
    <dbReference type="NCBI Taxonomy" id="1423818"/>
    <lineage>
        <taxon>Bacteria</taxon>
        <taxon>Bacillati</taxon>
        <taxon>Bacillota</taxon>
        <taxon>Bacilli</taxon>
        <taxon>Lactobacillales</taxon>
        <taxon>Lactobacillaceae</taxon>
        <taxon>Companilactobacillus</taxon>
    </lineage>
</organism>
<name>A0ABR5P9F3_9LACO</name>
<dbReference type="Gene3D" id="1.10.530.10">
    <property type="match status" value="1"/>
</dbReference>
<dbReference type="RefSeq" id="WP_057811780.1">
    <property type="nucleotide sequence ID" value="NZ_AZDO01000001.1"/>
</dbReference>
<gene>
    <name evidence="4" type="ORF">FC88_GL000755</name>
</gene>
<evidence type="ECO:0000256" key="1">
    <source>
        <dbReference type="SAM" id="Phobius"/>
    </source>
</evidence>
<evidence type="ECO:0000313" key="4">
    <source>
        <dbReference type="EMBL" id="KRK99864.1"/>
    </source>
</evidence>
<proteinExistence type="predicted"/>
<evidence type="ECO:0000259" key="2">
    <source>
        <dbReference type="Pfam" id="PF05382"/>
    </source>
</evidence>
<dbReference type="EMBL" id="AZDO01000001">
    <property type="protein sequence ID" value="KRK99864.1"/>
    <property type="molecule type" value="Genomic_DNA"/>
</dbReference>
<comment type="caution">
    <text evidence="4">The sequence shown here is derived from an EMBL/GenBank/DDBJ whole genome shotgun (WGS) entry which is preliminary data.</text>
</comment>
<evidence type="ECO:0008006" key="6">
    <source>
        <dbReference type="Google" id="ProtNLM"/>
    </source>
</evidence>
<dbReference type="InterPro" id="IPR041219">
    <property type="entry name" value="Phage_lysozyme2"/>
</dbReference>